<sequence length="127" mass="13662">MVHAIWSRVVKACAYQVLMSAAPSRVNRDSRTSELEDDLVVRTPPEASGKVGSVADKLKTLPGTRDLQEAGAEVSPGHLASQNCGWGVHSDSDGRIKLSAHLSPEEGRRQEFPQGKKGPFFLLIKGG</sequence>
<proteinExistence type="predicted"/>
<gene>
    <name evidence="1" type="ORF">Y1Q_0013046</name>
</gene>
<accession>A0A151N7N9</accession>
<dbReference type="EMBL" id="AKHW03003911">
    <property type="protein sequence ID" value="KYO32535.1"/>
    <property type="molecule type" value="Genomic_DNA"/>
</dbReference>
<dbReference type="AlphaFoldDB" id="A0A151N7N9"/>
<protein>
    <submittedName>
        <fullName evidence="1">Uncharacterized protein</fullName>
    </submittedName>
</protein>
<name>A0A151N7N9_ALLMI</name>
<reference evidence="1 2" key="1">
    <citation type="journal article" date="2012" name="Genome Biol.">
        <title>Sequencing three crocodilian genomes to illuminate the evolution of archosaurs and amniotes.</title>
        <authorList>
            <person name="St John J.A."/>
            <person name="Braun E.L."/>
            <person name="Isberg S.R."/>
            <person name="Miles L.G."/>
            <person name="Chong A.Y."/>
            <person name="Gongora J."/>
            <person name="Dalzell P."/>
            <person name="Moran C."/>
            <person name="Bed'hom B."/>
            <person name="Abzhanov A."/>
            <person name="Burgess S.C."/>
            <person name="Cooksey A.M."/>
            <person name="Castoe T.A."/>
            <person name="Crawford N.G."/>
            <person name="Densmore L.D."/>
            <person name="Drew J.C."/>
            <person name="Edwards S.V."/>
            <person name="Faircloth B.C."/>
            <person name="Fujita M.K."/>
            <person name="Greenwold M.J."/>
            <person name="Hoffmann F.G."/>
            <person name="Howard J.M."/>
            <person name="Iguchi T."/>
            <person name="Janes D.E."/>
            <person name="Khan S.Y."/>
            <person name="Kohno S."/>
            <person name="de Koning A.J."/>
            <person name="Lance S.L."/>
            <person name="McCarthy F.M."/>
            <person name="McCormack J.E."/>
            <person name="Merchant M.E."/>
            <person name="Peterson D.G."/>
            <person name="Pollock D.D."/>
            <person name="Pourmand N."/>
            <person name="Raney B.J."/>
            <person name="Roessler K.A."/>
            <person name="Sanford J.R."/>
            <person name="Sawyer R.H."/>
            <person name="Schmidt C.J."/>
            <person name="Triplett E.W."/>
            <person name="Tuberville T.D."/>
            <person name="Venegas-Anaya M."/>
            <person name="Howard J.T."/>
            <person name="Jarvis E.D."/>
            <person name="Guillette L.J.Jr."/>
            <person name="Glenn T.C."/>
            <person name="Green R.E."/>
            <person name="Ray D.A."/>
        </authorList>
    </citation>
    <scope>NUCLEOTIDE SEQUENCE [LARGE SCALE GENOMIC DNA]</scope>
    <source>
        <strain evidence="1">KSC_2009_1</strain>
    </source>
</reference>
<organism evidence="1 2">
    <name type="scientific">Alligator mississippiensis</name>
    <name type="common">American alligator</name>
    <dbReference type="NCBI Taxonomy" id="8496"/>
    <lineage>
        <taxon>Eukaryota</taxon>
        <taxon>Metazoa</taxon>
        <taxon>Chordata</taxon>
        <taxon>Craniata</taxon>
        <taxon>Vertebrata</taxon>
        <taxon>Euteleostomi</taxon>
        <taxon>Archelosauria</taxon>
        <taxon>Archosauria</taxon>
        <taxon>Crocodylia</taxon>
        <taxon>Alligatoridae</taxon>
        <taxon>Alligatorinae</taxon>
        <taxon>Alligator</taxon>
    </lineage>
</organism>
<dbReference type="Proteomes" id="UP000050525">
    <property type="component" value="Unassembled WGS sequence"/>
</dbReference>
<comment type="caution">
    <text evidence="1">The sequence shown here is derived from an EMBL/GenBank/DDBJ whole genome shotgun (WGS) entry which is preliminary data.</text>
</comment>
<evidence type="ECO:0000313" key="2">
    <source>
        <dbReference type="Proteomes" id="UP000050525"/>
    </source>
</evidence>
<evidence type="ECO:0000313" key="1">
    <source>
        <dbReference type="EMBL" id="KYO32535.1"/>
    </source>
</evidence>
<keyword evidence="2" id="KW-1185">Reference proteome</keyword>